<evidence type="ECO:0000256" key="6">
    <source>
        <dbReference type="ARBA" id="ARBA00023139"/>
    </source>
</evidence>
<reference evidence="12" key="1">
    <citation type="journal article" date="2019" name="Int. J. Syst. Evol. Microbiol.">
        <title>The Global Catalogue of Microorganisms (GCM) 10K type strain sequencing project: providing services to taxonomists for standard genome sequencing and annotation.</title>
        <authorList>
            <consortium name="The Broad Institute Genomics Platform"/>
            <consortium name="The Broad Institute Genome Sequencing Center for Infectious Disease"/>
            <person name="Wu L."/>
            <person name="Ma J."/>
        </authorList>
    </citation>
    <scope>NUCLEOTIDE SEQUENCE [LARGE SCALE GENOMIC DNA]</scope>
    <source>
        <strain evidence="12">CCUG 57263</strain>
    </source>
</reference>
<keyword evidence="12" id="KW-1185">Reference proteome</keyword>
<keyword evidence="6" id="KW-0564">Palmitate</keyword>
<evidence type="ECO:0000259" key="10">
    <source>
        <dbReference type="Pfam" id="PF25198"/>
    </source>
</evidence>
<dbReference type="PANTHER" id="PTHR35789:SF1">
    <property type="entry name" value="SPORE GERMINATION PROTEIN B3"/>
    <property type="match status" value="1"/>
</dbReference>
<comment type="similarity">
    <text evidence="2">Belongs to the GerABKC lipoprotein family.</text>
</comment>
<evidence type="ECO:0000256" key="3">
    <source>
        <dbReference type="ARBA" id="ARBA00022544"/>
    </source>
</evidence>
<evidence type="ECO:0000313" key="11">
    <source>
        <dbReference type="EMBL" id="MFD0869043.1"/>
    </source>
</evidence>
<organism evidence="11 12">
    <name type="scientific">Paenibacillus residui</name>
    <dbReference type="NCBI Taxonomy" id="629724"/>
    <lineage>
        <taxon>Bacteria</taxon>
        <taxon>Bacillati</taxon>
        <taxon>Bacillota</taxon>
        <taxon>Bacilli</taxon>
        <taxon>Bacillales</taxon>
        <taxon>Paenibacillaceae</taxon>
        <taxon>Paenibacillus</taxon>
    </lineage>
</organism>
<proteinExistence type="inferred from homology"/>
<dbReference type="NCBIfam" id="TIGR02887">
    <property type="entry name" value="spore_ger_x_C"/>
    <property type="match status" value="1"/>
</dbReference>
<feature type="domain" description="Spore germination protein N-terminal" evidence="10">
    <location>
        <begin position="21"/>
        <end position="196"/>
    </location>
</feature>
<dbReference type="InterPro" id="IPR046953">
    <property type="entry name" value="Spore_GerAC-like_C"/>
</dbReference>
<dbReference type="InterPro" id="IPR008844">
    <property type="entry name" value="Spore_GerAC-like"/>
</dbReference>
<dbReference type="Proteomes" id="UP001597120">
    <property type="component" value="Unassembled WGS sequence"/>
</dbReference>
<name>A0ABW3D9U4_9BACL</name>
<feature type="domain" description="Spore germination GerAC-like C-terminal" evidence="9">
    <location>
        <begin position="215"/>
        <end position="372"/>
    </location>
</feature>
<dbReference type="InterPro" id="IPR057336">
    <property type="entry name" value="GerAC_N"/>
</dbReference>
<dbReference type="EMBL" id="JBHTIU010000027">
    <property type="protein sequence ID" value="MFD0869043.1"/>
    <property type="molecule type" value="Genomic_DNA"/>
</dbReference>
<comment type="subcellular location">
    <subcellularLocation>
        <location evidence="1">Membrane</location>
        <topology evidence="1">Lipid-anchor</topology>
    </subcellularLocation>
</comment>
<accession>A0ABW3D9U4</accession>
<dbReference type="Pfam" id="PF25198">
    <property type="entry name" value="Spore_GerAC_N"/>
    <property type="match status" value="1"/>
</dbReference>
<protein>
    <submittedName>
        <fullName evidence="11">Ger(X)C family spore germination protein</fullName>
    </submittedName>
</protein>
<comment type="caution">
    <text evidence="11">The sequence shown here is derived from an EMBL/GenBank/DDBJ whole genome shotgun (WGS) entry which is preliminary data.</text>
</comment>
<sequence length="385" mass="44970">MNRKLLICLLMLTLLSGCWDIKDMQIVNYAVSVGLDYKDGKYLIYAQMIEFTSIARQESGKQSNPPQQWVGKGEGETINQAINDLLDTAQQRTYWSHATNIIMTKRLLEQGVDHIEDTLFRFREMRYTPWIYGTEEEIEDVYTTPGFFNLPSLATILNEPIELYKQKSYIAPMQYFRFVSLLREPDQTILLPSISINKEQWHKNNKVDKKLEMNGVYALQNYELKGFFDKNRLAGLRWLESRTERTPLVIRKEGKSQAVLSMNKPEIDIKPHVDKQGPVYSIHVKITGDIIELTRAMPESKLVEEAQRHIRGEIMTTYRNGLEKKADLFSLQHVLYRKHYGRWRKLQADRPFQLKEDSIQAIEVEVKLKHSGMLRDSIRTQPAVK</sequence>
<keyword evidence="3" id="KW-0309">Germination</keyword>
<dbReference type="PROSITE" id="PS51257">
    <property type="entry name" value="PROKAR_LIPOPROTEIN"/>
    <property type="match status" value="1"/>
</dbReference>
<keyword evidence="5" id="KW-0472">Membrane</keyword>
<dbReference type="Gene3D" id="3.30.300.210">
    <property type="entry name" value="Nutrient germinant receptor protein C, domain 3"/>
    <property type="match status" value="1"/>
</dbReference>
<feature type="signal peptide" evidence="8">
    <location>
        <begin position="1"/>
        <end position="21"/>
    </location>
</feature>
<dbReference type="Pfam" id="PF05504">
    <property type="entry name" value="Spore_GerAC"/>
    <property type="match status" value="1"/>
</dbReference>
<feature type="chain" id="PRO_5045143098" evidence="8">
    <location>
        <begin position="22"/>
        <end position="385"/>
    </location>
</feature>
<evidence type="ECO:0000256" key="4">
    <source>
        <dbReference type="ARBA" id="ARBA00022729"/>
    </source>
</evidence>
<evidence type="ECO:0000256" key="5">
    <source>
        <dbReference type="ARBA" id="ARBA00023136"/>
    </source>
</evidence>
<keyword evidence="7" id="KW-0449">Lipoprotein</keyword>
<dbReference type="InterPro" id="IPR038501">
    <property type="entry name" value="Spore_GerAC_C_sf"/>
</dbReference>
<evidence type="ECO:0000256" key="1">
    <source>
        <dbReference type="ARBA" id="ARBA00004635"/>
    </source>
</evidence>
<dbReference type="PANTHER" id="PTHR35789">
    <property type="entry name" value="SPORE GERMINATION PROTEIN B3"/>
    <property type="match status" value="1"/>
</dbReference>
<evidence type="ECO:0000313" key="12">
    <source>
        <dbReference type="Proteomes" id="UP001597120"/>
    </source>
</evidence>
<gene>
    <name evidence="11" type="ORF">ACFQ03_07765</name>
</gene>
<keyword evidence="4 8" id="KW-0732">Signal</keyword>
<dbReference type="RefSeq" id="WP_150959939.1">
    <property type="nucleotide sequence ID" value="NZ_JBHTIU010000027.1"/>
</dbReference>
<evidence type="ECO:0000256" key="8">
    <source>
        <dbReference type="SAM" id="SignalP"/>
    </source>
</evidence>
<evidence type="ECO:0000256" key="7">
    <source>
        <dbReference type="ARBA" id="ARBA00023288"/>
    </source>
</evidence>
<evidence type="ECO:0000259" key="9">
    <source>
        <dbReference type="Pfam" id="PF05504"/>
    </source>
</evidence>
<evidence type="ECO:0000256" key="2">
    <source>
        <dbReference type="ARBA" id="ARBA00007886"/>
    </source>
</evidence>